<name>A0A8H5I4P9_9HYPO</name>
<accession>A0A8H5I4P9</accession>
<organism evidence="2 3">
    <name type="scientific">Fusarium mexicanum</name>
    <dbReference type="NCBI Taxonomy" id="751941"/>
    <lineage>
        <taxon>Eukaryota</taxon>
        <taxon>Fungi</taxon>
        <taxon>Dikarya</taxon>
        <taxon>Ascomycota</taxon>
        <taxon>Pezizomycotina</taxon>
        <taxon>Sordariomycetes</taxon>
        <taxon>Hypocreomycetidae</taxon>
        <taxon>Hypocreales</taxon>
        <taxon>Nectriaceae</taxon>
        <taxon>Fusarium</taxon>
        <taxon>Fusarium fujikuroi species complex</taxon>
    </lineage>
</organism>
<feature type="region of interest" description="Disordered" evidence="1">
    <location>
        <begin position="209"/>
        <end position="258"/>
    </location>
</feature>
<dbReference type="AlphaFoldDB" id="A0A8H5I4P9"/>
<feature type="region of interest" description="Disordered" evidence="1">
    <location>
        <begin position="264"/>
        <end position="283"/>
    </location>
</feature>
<dbReference type="Proteomes" id="UP000522262">
    <property type="component" value="Unassembled WGS sequence"/>
</dbReference>
<protein>
    <submittedName>
        <fullName evidence="2">Uncharacterized protein</fullName>
    </submittedName>
</protein>
<dbReference type="EMBL" id="JAAOAM010000475">
    <property type="protein sequence ID" value="KAF5530460.1"/>
    <property type="molecule type" value="Genomic_DNA"/>
</dbReference>
<evidence type="ECO:0000313" key="3">
    <source>
        <dbReference type="Proteomes" id="UP000522262"/>
    </source>
</evidence>
<sequence>MPGSSLSTDAFCKAADTIFRDPSHQSIVPIHLIRSYLEAKSDASKVEMLEVIIKYFQDPAPGKRRETFIVSPFNDSINFLVRYRAHSHERSLTILGTSDMIRNVPVWLVQLIDTIFCIMRLRMSGFRPKVFSWFLDQQHLGHTLLTQLGRFVHLGTEPSDNRSLSVYPAIKDIRNDGFWDSAGRVSRSHHYGGGRLGFVGCSESMVEDQLADDEGEGSQTQPYSRSRPRSPPSLRRSSRLKQRRVDYTEVSDSDIDLRARSSLDDKDYICSDGEQESDLSSGE</sequence>
<comment type="caution">
    <text evidence="2">The sequence shown here is derived from an EMBL/GenBank/DDBJ whole genome shotgun (WGS) entry which is preliminary data.</text>
</comment>
<reference evidence="2 3" key="1">
    <citation type="submission" date="2020-05" db="EMBL/GenBank/DDBJ databases">
        <title>Identification and distribution of gene clusters putatively required for synthesis of sphingolipid metabolism inhibitors in phylogenetically diverse species of the filamentous fungus Fusarium.</title>
        <authorList>
            <person name="Kim H.-S."/>
            <person name="Busman M."/>
            <person name="Brown D.W."/>
            <person name="Divon H."/>
            <person name="Uhlig S."/>
            <person name="Proctor R.H."/>
        </authorList>
    </citation>
    <scope>NUCLEOTIDE SEQUENCE [LARGE SCALE GENOMIC DNA]</scope>
    <source>
        <strain evidence="2 3">NRRL 53147</strain>
    </source>
</reference>
<keyword evidence="3" id="KW-1185">Reference proteome</keyword>
<proteinExistence type="predicted"/>
<evidence type="ECO:0000313" key="2">
    <source>
        <dbReference type="EMBL" id="KAF5530460.1"/>
    </source>
</evidence>
<gene>
    <name evidence="2" type="ORF">FMEXI_13547</name>
</gene>
<evidence type="ECO:0000256" key="1">
    <source>
        <dbReference type="SAM" id="MobiDB-lite"/>
    </source>
</evidence>